<proteinExistence type="predicted"/>
<comment type="caution">
    <text evidence="2">The sequence shown here is derived from an EMBL/GenBank/DDBJ whole genome shotgun (WGS) entry which is preliminary data.</text>
</comment>
<reference evidence="2 3" key="1">
    <citation type="submission" date="2019-07" db="EMBL/GenBank/DDBJ databases">
        <title>Whole genome shotgun sequence of Agrococcus baldri NBRC 103055.</title>
        <authorList>
            <person name="Hosoyama A."/>
            <person name="Uohara A."/>
            <person name="Ohji S."/>
            <person name="Ichikawa N."/>
        </authorList>
    </citation>
    <scope>NUCLEOTIDE SEQUENCE [LARGE SCALE GENOMIC DNA]</scope>
    <source>
        <strain evidence="2 3">NBRC 103055</strain>
    </source>
</reference>
<dbReference type="RefSeq" id="WP_146793307.1">
    <property type="nucleotide sequence ID" value="NZ_BJUU01000004.1"/>
</dbReference>
<dbReference type="EMBL" id="BJUU01000004">
    <property type="protein sequence ID" value="GEK79691.1"/>
    <property type="molecule type" value="Genomic_DNA"/>
</dbReference>
<organism evidence="2 3">
    <name type="scientific">Agrococcus baldri</name>
    <dbReference type="NCBI Taxonomy" id="153730"/>
    <lineage>
        <taxon>Bacteria</taxon>
        <taxon>Bacillati</taxon>
        <taxon>Actinomycetota</taxon>
        <taxon>Actinomycetes</taxon>
        <taxon>Micrococcales</taxon>
        <taxon>Microbacteriaceae</taxon>
        <taxon>Agrococcus</taxon>
    </lineage>
</organism>
<name>A0AA87RFR7_9MICO</name>
<evidence type="ECO:0000313" key="3">
    <source>
        <dbReference type="Proteomes" id="UP000321749"/>
    </source>
</evidence>
<dbReference type="PANTHER" id="PTHR22916">
    <property type="entry name" value="GLYCOSYLTRANSFERASE"/>
    <property type="match status" value="1"/>
</dbReference>
<evidence type="ECO:0000313" key="2">
    <source>
        <dbReference type="EMBL" id="GEK79691.1"/>
    </source>
</evidence>
<keyword evidence="3" id="KW-1185">Reference proteome</keyword>
<gene>
    <name evidence="2" type="ORF">ABA31_10420</name>
</gene>
<dbReference type="GO" id="GO:0016758">
    <property type="term" value="F:hexosyltransferase activity"/>
    <property type="evidence" value="ECO:0007669"/>
    <property type="project" value="UniProtKB-ARBA"/>
</dbReference>
<dbReference type="AlphaFoldDB" id="A0AA87RFR7"/>
<dbReference type="Gene3D" id="3.90.550.10">
    <property type="entry name" value="Spore Coat Polysaccharide Biosynthesis Protein SpsA, Chain A"/>
    <property type="match status" value="1"/>
</dbReference>
<dbReference type="InterPro" id="IPR001173">
    <property type="entry name" value="Glyco_trans_2-like"/>
</dbReference>
<dbReference type="SUPFAM" id="SSF53448">
    <property type="entry name" value="Nucleotide-diphospho-sugar transferases"/>
    <property type="match status" value="1"/>
</dbReference>
<dbReference type="Proteomes" id="UP000321749">
    <property type="component" value="Unassembled WGS sequence"/>
</dbReference>
<dbReference type="InterPro" id="IPR029044">
    <property type="entry name" value="Nucleotide-diphossugar_trans"/>
</dbReference>
<protein>
    <recommendedName>
        <fullName evidence="1">Glycosyltransferase 2-like domain-containing protein</fullName>
    </recommendedName>
</protein>
<dbReference type="Pfam" id="PF00535">
    <property type="entry name" value="Glycos_transf_2"/>
    <property type="match status" value="1"/>
</dbReference>
<feature type="domain" description="Glycosyltransferase 2-like" evidence="1">
    <location>
        <begin position="736"/>
        <end position="908"/>
    </location>
</feature>
<dbReference type="PANTHER" id="PTHR22916:SF3">
    <property type="entry name" value="UDP-GLCNAC:BETAGAL BETA-1,3-N-ACETYLGLUCOSAMINYLTRANSFERASE-LIKE PROTEIN 1"/>
    <property type="match status" value="1"/>
</dbReference>
<accession>A0AA87RFR7</accession>
<sequence length="1037" mass="114234">MSKFPVIGFYGPDQVPNIWMVSDPDRLSVGIDRGGNTVARSVSDKSSYLIHNATVKQFKKLRPGSGIAVGGGTSLSLAVDLETTNEARARVHLLEYDAMGERLGETKVAASAYVHFVPRAQTRHVVPTVRVIGQGDVVIRDLTVRPVRSGGNLPAGLHELSAEGRPLGSPADEVAALRRDVVALEDAGRKISRQVGALLSSVEAGTHAIGSSTASQAAAHTGQDLARELLLEMAKSLPVSNGSHYFSRKFEQRVAIITDEYMFNFYKDTFAEVTYVRPDRVQEVIDAGFDLLLYVTCWKGLIGEEWRGVKFRETPARALDALLEHCADNGIPSVFQSIEDPSNFDYFLPVAEKFDYVFTSDSDCIDDYRQALGHDRIFYGEYGANPLLNNPIGTNRFTIDRAFFAGSYPQRYPERTEDMQVVFDSILRSGPFLQIADRNAGAEGLEFPERFQPYSMAPIPHELLQRVHKLFRYSLNFNSIKSSPTMCAMRVYELQAQGRGIVSNYARSVLNKFPEIRIVAHAEDLHGYFGSPPTHEERRVNEQLVRNVLTSATSFDIVARMLEAIGLEPGDLTKTPTVVVIADLSEGRLREAVARQSYPGITAVDRASLAAGTALVPAEARYVASFESAFEYDEHYITDRVNAFKYVDVDFVTQASIAEVDGSLTGVSHDFVSGEFEPGLSVFAADGEDVVRRVGEGSITTSGMSGYAIPPYGASRAEPHEATRSVDPVFEPSLAVIVPVYNNGRFLATKCLPSIQRNPRWAEYEIILVDDGSGDNETLEICDALAAEHPNVRYFSFGDGGSGSASRPRNKGVELARAPLVTFLDPDNEISDGGYDTLVDLFHEAAQQHPRLGFVSGYQVKVAGRATITGRHSATRLAIIDKPKQHFFDAGKFPVISTQAAVIARALFDRSDLTFVEGAAGQDTLFGWELLLAAGTCAFTDAAHLVYYAERSDSITNAVSARYFEKKLVMEEAQVRALRAHGIYDSYVKYHLENFIRGWYLKKMEQVKDEDREVSEALLRQIVGLYGADYDSLLARA</sequence>
<dbReference type="CDD" id="cd00761">
    <property type="entry name" value="Glyco_tranf_GTA_type"/>
    <property type="match status" value="1"/>
</dbReference>
<evidence type="ECO:0000259" key="1">
    <source>
        <dbReference type="Pfam" id="PF00535"/>
    </source>
</evidence>